<feature type="domain" description="MacB-like periplasmic core" evidence="10">
    <location>
        <begin position="35"/>
        <end position="242"/>
    </location>
</feature>
<comment type="subcellular location">
    <subcellularLocation>
        <location evidence="1">Cell membrane</location>
        <topology evidence="1">Multi-pass membrane protein</topology>
    </subcellularLocation>
</comment>
<evidence type="ECO:0000256" key="1">
    <source>
        <dbReference type="ARBA" id="ARBA00004651"/>
    </source>
</evidence>
<evidence type="ECO:0000256" key="8">
    <source>
        <dbReference type="SAM" id="Phobius"/>
    </source>
</evidence>
<dbReference type="InterPro" id="IPR025857">
    <property type="entry name" value="MacB_PCD"/>
</dbReference>
<dbReference type="AlphaFoldDB" id="A0A0V8RRL7"/>
<comment type="similarity">
    <text evidence="7">Belongs to the ABC-4 integral membrane protein family.</text>
</comment>
<keyword evidence="6 8" id="KW-0472">Membrane</keyword>
<dbReference type="RefSeq" id="WP_060567500.1">
    <property type="nucleotide sequence ID" value="NZ_CP040006.1"/>
</dbReference>
<evidence type="ECO:0000259" key="10">
    <source>
        <dbReference type="Pfam" id="PF12704"/>
    </source>
</evidence>
<evidence type="ECO:0000313" key="11">
    <source>
        <dbReference type="EMBL" id="KSW10649.1"/>
    </source>
</evidence>
<dbReference type="OrthoDB" id="6313at2"/>
<evidence type="ECO:0000256" key="3">
    <source>
        <dbReference type="ARBA" id="ARBA00022475"/>
    </source>
</evidence>
<dbReference type="PANTHER" id="PTHR43738:SF1">
    <property type="entry name" value="HEMIN TRANSPORT SYSTEM PERMEASE PROTEIN HRTB-RELATED"/>
    <property type="match status" value="1"/>
</dbReference>
<evidence type="ECO:0000256" key="2">
    <source>
        <dbReference type="ARBA" id="ARBA00022448"/>
    </source>
</evidence>
<feature type="transmembrane region" description="Helical" evidence="8">
    <location>
        <begin position="21"/>
        <end position="43"/>
    </location>
</feature>
<evidence type="ECO:0000313" key="12">
    <source>
        <dbReference type="Proteomes" id="UP000054686"/>
    </source>
</evidence>
<keyword evidence="4 8" id="KW-0812">Transmembrane</keyword>
<dbReference type="InterPro" id="IPR003838">
    <property type="entry name" value="ABC3_permease_C"/>
</dbReference>
<keyword evidence="3" id="KW-1003">Cell membrane</keyword>
<sequence length="402" mass="42951">MLSLSRLPWMNLRGYPVRTGTLIFFSMLMTMTIFGGTLVVQGIEHGLRTTQSRLGADIMVTPDEADTDFDAQTFLVNAEPSYFYMDASTREAVAAVDGVEAASSQLFLASARASCCSGRYQVIAYDPTTDFTIQPWMNDAVGQAQLGENEVIVGANVLANDPENFQLFDNTLRVVGQFDPTGSTLDNAVYMNFETAKKVIDSSLRKGLNKYSTLETDRIISSVMVKVAPGYDAEAVAAQIREQVPGVSVATSTKLVSGIAQSLETTSRTVTTLIAVAWGAGLLMITLMFVLMIVERRREFATLIAAGAHRRLISRIIIREALAVNALGGIGGIVVSGVLLVSFSGLVRQSLGGGFLVPSLPTLALLALGALASVGLVALVSSWIALRYVTTMDASLALKEGE</sequence>
<evidence type="ECO:0000256" key="6">
    <source>
        <dbReference type="ARBA" id="ARBA00023136"/>
    </source>
</evidence>
<feature type="transmembrane region" description="Helical" evidence="8">
    <location>
        <begin position="273"/>
        <end position="294"/>
    </location>
</feature>
<protein>
    <submittedName>
        <fullName evidence="11">Multidrug ABC transporter substrate-binding protein</fullName>
    </submittedName>
</protein>
<dbReference type="Pfam" id="PF02687">
    <property type="entry name" value="FtsX"/>
    <property type="match status" value="1"/>
</dbReference>
<feature type="domain" description="ABC3 transporter permease C-terminal" evidence="9">
    <location>
        <begin position="273"/>
        <end position="392"/>
    </location>
</feature>
<feature type="transmembrane region" description="Helical" evidence="8">
    <location>
        <begin position="321"/>
        <end position="343"/>
    </location>
</feature>
<keyword evidence="2" id="KW-0813">Transport</keyword>
<proteinExistence type="inferred from homology"/>
<dbReference type="Proteomes" id="UP000054686">
    <property type="component" value="Unassembled WGS sequence"/>
</dbReference>
<gene>
    <name evidence="11" type="ORF">APY09_09145</name>
</gene>
<evidence type="ECO:0000256" key="4">
    <source>
        <dbReference type="ARBA" id="ARBA00022692"/>
    </source>
</evidence>
<organism evidence="11 12">
    <name type="scientific">Schaalia odontolytica</name>
    <dbReference type="NCBI Taxonomy" id="1660"/>
    <lineage>
        <taxon>Bacteria</taxon>
        <taxon>Bacillati</taxon>
        <taxon>Actinomycetota</taxon>
        <taxon>Actinomycetes</taxon>
        <taxon>Actinomycetales</taxon>
        <taxon>Actinomycetaceae</taxon>
        <taxon>Schaalia</taxon>
    </lineage>
</organism>
<evidence type="ECO:0000256" key="5">
    <source>
        <dbReference type="ARBA" id="ARBA00022989"/>
    </source>
</evidence>
<dbReference type="Pfam" id="PF12704">
    <property type="entry name" value="MacB_PCD"/>
    <property type="match status" value="1"/>
</dbReference>
<evidence type="ECO:0000259" key="9">
    <source>
        <dbReference type="Pfam" id="PF02687"/>
    </source>
</evidence>
<accession>A0A0V8RRL7</accession>
<feature type="transmembrane region" description="Helical" evidence="8">
    <location>
        <begin position="363"/>
        <end position="386"/>
    </location>
</feature>
<dbReference type="InterPro" id="IPR051125">
    <property type="entry name" value="ABC-4/HrtB_transporter"/>
</dbReference>
<dbReference type="GO" id="GO:0005886">
    <property type="term" value="C:plasma membrane"/>
    <property type="evidence" value="ECO:0007669"/>
    <property type="project" value="UniProtKB-SubCell"/>
</dbReference>
<reference evidence="11 12" key="1">
    <citation type="submission" date="2015-10" db="EMBL/GenBank/DDBJ databases">
        <title>Draft Genome of Actinomyces odontolyticus subsp. actinosynbacter strain XH001.</title>
        <authorList>
            <person name="Mclean J.S."/>
            <person name="He X."/>
        </authorList>
    </citation>
    <scope>NUCLEOTIDE SEQUENCE [LARGE SCALE GENOMIC DNA]</scope>
    <source>
        <strain evidence="11 12">XH001</strain>
    </source>
</reference>
<comment type="caution">
    <text evidence="11">The sequence shown here is derived from an EMBL/GenBank/DDBJ whole genome shotgun (WGS) entry which is preliminary data.</text>
</comment>
<dbReference type="PANTHER" id="PTHR43738">
    <property type="entry name" value="ABC TRANSPORTER, MEMBRANE PROTEIN"/>
    <property type="match status" value="1"/>
</dbReference>
<name>A0A0V8RRL7_9ACTO</name>
<evidence type="ECO:0000256" key="7">
    <source>
        <dbReference type="ARBA" id="ARBA00038076"/>
    </source>
</evidence>
<dbReference type="EMBL" id="LLVT01000003">
    <property type="protein sequence ID" value="KSW10649.1"/>
    <property type="molecule type" value="Genomic_DNA"/>
</dbReference>
<keyword evidence="5 8" id="KW-1133">Transmembrane helix</keyword>